<feature type="repeat" description="TPR" evidence="3">
    <location>
        <begin position="108"/>
        <end position="141"/>
    </location>
</feature>
<evidence type="ECO:0000256" key="5">
    <source>
        <dbReference type="SAM" id="SignalP"/>
    </source>
</evidence>
<feature type="chain" id="PRO_5014141281" evidence="5">
    <location>
        <begin position="26"/>
        <end position="203"/>
    </location>
</feature>
<dbReference type="Pfam" id="PF13432">
    <property type="entry name" value="TPR_16"/>
    <property type="match status" value="1"/>
</dbReference>
<name>A0A2H5XAB3_9BACT</name>
<keyword evidence="2 3" id="KW-0802">TPR repeat</keyword>
<accession>A0A2H5XAB3</accession>
<gene>
    <name evidence="6" type="ORF">HRbin17_00600</name>
</gene>
<dbReference type="PANTHER" id="PTHR22904:SF523">
    <property type="entry name" value="STRESS-INDUCED-PHOSPHOPROTEIN 1"/>
    <property type="match status" value="1"/>
</dbReference>
<evidence type="ECO:0000256" key="4">
    <source>
        <dbReference type="SAM" id="MobiDB-lite"/>
    </source>
</evidence>
<proteinExistence type="predicted"/>
<dbReference type="EMBL" id="BEHT01000006">
    <property type="protein sequence ID" value="GBC98104.1"/>
    <property type="molecule type" value="Genomic_DNA"/>
</dbReference>
<dbReference type="InterPro" id="IPR019734">
    <property type="entry name" value="TPR_rpt"/>
</dbReference>
<protein>
    <submittedName>
        <fullName evidence="6">Uncharacterized protein</fullName>
    </submittedName>
</protein>
<comment type="caution">
    <text evidence="6">The sequence shown here is derived from an EMBL/GenBank/DDBJ whole genome shotgun (WGS) entry which is preliminary data.</text>
</comment>
<evidence type="ECO:0000256" key="1">
    <source>
        <dbReference type="ARBA" id="ARBA00022737"/>
    </source>
</evidence>
<dbReference type="GO" id="GO:0051879">
    <property type="term" value="F:Hsp90 protein binding"/>
    <property type="evidence" value="ECO:0007669"/>
    <property type="project" value="TreeGrafter"/>
</dbReference>
<feature type="region of interest" description="Disordered" evidence="4">
    <location>
        <begin position="155"/>
        <end position="203"/>
    </location>
</feature>
<feature type="signal peptide" evidence="5">
    <location>
        <begin position="1"/>
        <end position="25"/>
    </location>
</feature>
<dbReference type="SMART" id="SM00028">
    <property type="entry name" value="TPR"/>
    <property type="match status" value="3"/>
</dbReference>
<evidence type="ECO:0000256" key="2">
    <source>
        <dbReference type="ARBA" id="ARBA00022803"/>
    </source>
</evidence>
<organism evidence="6 7">
    <name type="scientific">Candidatus Fervidibacter japonicus</name>
    <dbReference type="NCBI Taxonomy" id="2035412"/>
    <lineage>
        <taxon>Bacteria</taxon>
        <taxon>Candidatus Fervidibacterota</taxon>
        <taxon>Candidatus Fervidibacter</taxon>
    </lineage>
</organism>
<dbReference type="AlphaFoldDB" id="A0A2H5XAB3"/>
<evidence type="ECO:0000313" key="6">
    <source>
        <dbReference type="EMBL" id="GBC98104.1"/>
    </source>
</evidence>
<dbReference type="PANTHER" id="PTHR22904">
    <property type="entry name" value="TPR REPEAT CONTAINING PROTEIN"/>
    <property type="match status" value="1"/>
</dbReference>
<dbReference type="SUPFAM" id="SSF48452">
    <property type="entry name" value="TPR-like"/>
    <property type="match status" value="1"/>
</dbReference>
<dbReference type="PROSITE" id="PS50005">
    <property type="entry name" value="TPR"/>
    <property type="match status" value="1"/>
</dbReference>
<dbReference type="PROSITE" id="PS50293">
    <property type="entry name" value="TPR_REGION"/>
    <property type="match status" value="1"/>
</dbReference>
<dbReference type="Gene3D" id="1.25.40.10">
    <property type="entry name" value="Tetratricopeptide repeat domain"/>
    <property type="match status" value="1"/>
</dbReference>
<keyword evidence="1" id="KW-0677">Repeat</keyword>
<dbReference type="InterPro" id="IPR011990">
    <property type="entry name" value="TPR-like_helical_dom_sf"/>
</dbReference>
<sequence length="203" mass="23211">MRRLIASLMASCCALALLGADQAPAWRHPLRHLKAWWVNQQGQQAFRAGDYRKALQSFQAARKIAGDDGFVRFNEGTALLQLRRYRDAEAALQDAVRRISPKQRQVQAAAYYNLGNVYFAQQRWEQAAQAYIAALKRTPDDLAAKINLELVLRHRQQNRRSQSQRSSAPPPPPPLPPPSMERDPLKRQLQRGLTAPWHGERDW</sequence>
<dbReference type="Proteomes" id="UP000236173">
    <property type="component" value="Unassembled WGS sequence"/>
</dbReference>
<evidence type="ECO:0000256" key="3">
    <source>
        <dbReference type="PROSITE-ProRule" id="PRU00339"/>
    </source>
</evidence>
<reference evidence="7" key="1">
    <citation type="submission" date="2017-09" db="EMBL/GenBank/DDBJ databases">
        <title>Metaegenomics of thermophilic ammonia-oxidizing enrichment culture.</title>
        <authorList>
            <person name="Kato S."/>
            <person name="Suzuki K."/>
        </authorList>
    </citation>
    <scope>NUCLEOTIDE SEQUENCE [LARGE SCALE GENOMIC DNA]</scope>
</reference>
<evidence type="ECO:0000313" key="7">
    <source>
        <dbReference type="Proteomes" id="UP000236173"/>
    </source>
</evidence>
<keyword evidence="5" id="KW-0732">Signal</keyword>
<feature type="compositionally biased region" description="Pro residues" evidence="4">
    <location>
        <begin position="168"/>
        <end position="179"/>
    </location>
</feature>